<dbReference type="InterPro" id="IPR039934">
    <property type="entry name" value="C2CD2/C2CD2L"/>
</dbReference>
<dbReference type="OMA" id="QEKVVTC"/>
<dbReference type="Pfam" id="PF18696">
    <property type="entry name" value="SMP_C2CD2L"/>
    <property type="match status" value="1"/>
</dbReference>
<comment type="caution">
    <text evidence="3">The sequence shown here is derived from an EMBL/GenBank/DDBJ whole genome shotgun (WGS) entry which is preliminary data.</text>
</comment>
<organism evidence="3 4">
    <name type="scientific">Chiloscyllium punctatum</name>
    <name type="common">Brownbanded bambooshark</name>
    <name type="synonym">Hemiscyllium punctatum</name>
    <dbReference type="NCBI Taxonomy" id="137246"/>
    <lineage>
        <taxon>Eukaryota</taxon>
        <taxon>Metazoa</taxon>
        <taxon>Chordata</taxon>
        <taxon>Craniata</taxon>
        <taxon>Vertebrata</taxon>
        <taxon>Chondrichthyes</taxon>
        <taxon>Elasmobranchii</taxon>
        <taxon>Galeomorphii</taxon>
        <taxon>Galeoidea</taxon>
        <taxon>Orectolobiformes</taxon>
        <taxon>Hemiscylliidae</taxon>
        <taxon>Chiloscyllium</taxon>
    </lineage>
</organism>
<evidence type="ECO:0000313" key="4">
    <source>
        <dbReference type="Proteomes" id="UP000287033"/>
    </source>
</evidence>
<dbReference type="OrthoDB" id="9976063at2759"/>
<keyword evidence="4" id="KW-1185">Reference proteome</keyword>
<evidence type="ECO:0000259" key="2">
    <source>
        <dbReference type="PROSITE" id="PS50004"/>
    </source>
</evidence>
<dbReference type="SMART" id="SM00239">
    <property type="entry name" value="C2"/>
    <property type="match status" value="1"/>
</dbReference>
<feature type="region of interest" description="Disordered" evidence="1">
    <location>
        <begin position="384"/>
        <end position="424"/>
    </location>
</feature>
<name>A0A401T0G6_CHIPU</name>
<feature type="region of interest" description="Disordered" evidence="1">
    <location>
        <begin position="619"/>
        <end position="651"/>
    </location>
</feature>
<dbReference type="PANTHER" id="PTHR21119">
    <property type="entry name" value="C2 DOMAIN-CONTAINING PROTEIN"/>
    <property type="match status" value="1"/>
</dbReference>
<dbReference type="CDD" id="cd21682">
    <property type="entry name" value="SMP_C2CD2"/>
    <property type="match status" value="1"/>
</dbReference>
<feature type="domain" description="C2" evidence="2">
    <location>
        <begin position="202"/>
        <end position="321"/>
    </location>
</feature>
<dbReference type="STRING" id="137246.A0A401T0G6"/>
<dbReference type="Gene3D" id="2.60.40.150">
    <property type="entry name" value="C2 domain"/>
    <property type="match status" value="1"/>
</dbReference>
<dbReference type="PANTHER" id="PTHR21119:SF7">
    <property type="entry name" value="C2 DOMAIN-CONTAINING PROTEIN 2"/>
    <property type="match status" value="1"/>
</dbReference>
<dbReference type="SUPFAM" id="SSF49562">
    <property type="entry name" value="C2 domain (Calcium/lipid-binding domain, CaLB)"/>
    <property type="match status" value="1"/>
</dbReference>
<feature type="compositionally biased region" description="Basic residues" evidence="1">
    <location>
        <begin position="626"/>
        <end position="643"/>
    </location>
</feature>
<accession>A0A401T0G6</accession>
<dbReference type="Proteomes" id="UP000287033">
    <property type="component" value="Unassembled WGS sequence"/>
</dbReference>
<gene>
    <name evidence="3" type="ORF">chiPu_0014638</name>
</gene>
<evidence type="ECO:0000313" key="3">
    <source>
        <dbReference type="EMBL" id="GCC36146.1"/>
    </source>
</evidence>
<dbReference type="AlphaFoldDB" id="A0A401T0G6"/>
<dbReference type="EMBL" id="BEZZ01000791">
    <property type="protein sequence ID" value="GCC36146.1"/>
    <property type="molecule type" value="Genomic_DNA"/>
</dbReference>
<dbReference type="InterPro" id="IPR035892">
    <property type="entry name" value="C2_domain_sf"/>
</dbReference>
<dbReference type="InterPro" id="IPR000008">
    <property type="entry name" value="C2_dom"/>
</dbReference>
<protein>
    <recommendedName>
        <fullName evidence="2">C2 domain-containing protein</fullName>
    </recommendedName>
</protein>
<dbReference type="Pfam" id="PF00168">
    <property type="entry name" value="C2"/>
    <property type="match status" value="1"/>
</dbReference>
<reference evidence="3 4" key="1">
    <citation type="journal article" date="2018" name="Nat. Ecol. Evol.">
        <title>Shark genomes provide insights into elasmobranch evolution and the origin of vertebrates.</title>
        <authorList>
            <person name="Hara Y"/>
            <person name="Yamaguchi K"/>
            <person name="Onimaru K"/>
            <person name="Kadota M"/>
            <person name="Koyanagi M"/>
            <person name="Keeley SD"/>
            <person name="Tatsumi K"/>
            <person name="Tanaka K"/>
            <person name="Motone F"/>
            <person name="Kageyama Y"/>
            <person name="Nozu R"/>
            <person name="Adachi N"/>
            <person name="Nishimura O"/>
            <person name="Nakagawa R"/>
            <person name="Tanegashima C"/>
            <person name="Kiyatake I"/>
            <person name="Matsumoto R"/>
            <person name="Murakumo K"/>
            <person name="Nishida K"/>
            <person name="Terakita A"/>
            <person name="Kuratani S"/>
            <person name="Sato K"/>
            <person name="Hyodo S Kuraku.S."/>
        </authorList>
    </citation>
    <scope>NUCLEOTIDE SEQUENCE [LARGE SCALE GENOMIC DNA]</scope>
</reference>
<proteinExistence type="predicted"/>
<dbReference type="InterPro" id="IPR040885">
    <property type="entry name" value="SMP_C2CD2L"/>
</dbReference>
<sequence length="651" mass="71538">MAGSHLSDPCEGAATLLSWVLSLESWNHEWQKAWVTALNEAVAKHGSSLQLSVDKVGPHSSALVLNQVTTVIKSDRHLVFGCHVTGEYAQFSVTVTQDSPVAMGLESFHIQVSPLHLQLEIHVQQVDDVQVSWNLVESQKLNLEVTPKVKREVDEEDTYLETIHTLLQDMLISARPTVLMNMKAAPLKESQHMPIPQSLLSTELASQICSPPKPPRAHERKLLVKIIKVDNLTDPDIAENVHPYCVVELDNPVQKVCSSVMSSISNPLWDEQFVFELSAKSKKLHLQILEDGKPSEIDAVLGEVTVPIDLFKKQPSGRQSFHLGSMQNGNSSGSITAEFCYMEPHEVKCRQSPSMVSAKKVEKDRTIMPCGTVVTTVTAVKTKPRADGKPCGTPTDSPIKASTEMKEADEESLTLGNSEQGAPVSKVLSSSDTELLQLSGTDPVAEAAIRQLTESAKHALKSPVRRSTMVISGVTKSPLVIDDEMTLSADYAAAMDASLRQEPQPLASSDCISGLPSERTLTHSLPLAELCAAEGTSAMATTNQVEQEVSQWNDGSQEDLDFEQRSNLSMAGSEIGTMKKSRGGFMRSGAKFFFRRRRHQKDPGMSQSHNDLVYLEQPMPLEKERKSTRKQIKRLFPKSKSKAKFNSSTVD</sequence>
<evidence type="ECO:0000256" key="1">
    <source>
        <dbReference type="SAM" id="MobiDB-lite"/>
    </source>
</evidence>
<dbReference type="PROSITE" id="PS50004">
    <property type="entry name" value="C2"/>
    <property type="match status" value="1"/>
</dbReference>